<reference evidence="15" key="1">
    <citation type="submission" date="2022-03" db="EMBL/GenBank/DDBJ databases">
        <authorList>
            <person name="Martin C."/>
        </authorList>
    </citation>
    <scope>NUCLEOTIDE SEQUENCE</scope>
</reference>
<feature type="transmembrane region" description="Helical" evidence="14">
    <location>
        <begin position="28"/>
        <end position="47"/>
    </location>
</feature>
<keyword evidence="5 14" id="KW-1133">Transmembrane helix</keyword>
<keyword evidence="2 12" id="KW-0813">Transport</keyword>
<organism evidence="15 16">
    <name type="scientific">Owenia fusiformis</name>
    <name type="common">Polychaete worm</name>
    <dbReference type="NCBI Taxonomy" id="6347"/>
    <lineage>
        <taxon>Eukaryota</taxon>
        <taxon>Metazoa</taxon>
        <taxon>Spiralia</taxon>
        <taxon>Lophotrochozoa</taxon>
        <taxon>Annelida</taxon>
        <taxon>Polychaeta</taxon>
        <taxon>Sedentaria</taxon>
        <taxon>Canalipalpata</taxon>
        <taxon>Sabellida</taxon>
        <taxon>Oweniida</taxon>
        <taxon>Oweniidae</taxon>
        <taxon>Owenia</taxon>
    </lineage>
</organism>
<dbReference type="EMBL" id="CAIIXF020000010">
    <property type="protein sequence ID" value="CAH1796507.1"/>
    <property type="molecule type" value="Genomic_DNA"/>
</dbReference>
<dbReference type="InterPro" id="IPR020903">
    <property type="entry name" value="ENaC_CS"/>
</dbReference>
<dbReference type="PRINTS" id="PR01078">
    <property type="entry name" value="AMINACHANNEL"/>
</dbReference>
<dbReference type="Gene3D" id="1.10.287.770">
    <property type="entry name" value="YojJ-like"/>
    <property type="match status" value="1"/>
</dbReference>
<evidence type="ECO:0000256" key="1">
    <source>
        <dbReference type="ARBA" id="ARBA00004141"/>
    </source>
</evidence>
<evidence type="ECO:0000256" key="6">
    <source>
        <dbReference type="ARBA" id="ARBA00023053"/>
    </source>
</evidence>
<evidence type="ECO:0000256" key="9">
    <source>
        <dbReference type="ARBA" id="ARBA00023180"/>
    </source>
</evidence>
<dbReference type="Pfam" id="PF00858">
    <property type="entry name" value="ASC"/>
    <property type="match status" value="1"/>
</dbReference>
<evidence type="ECO:0000256" key="10">
    <source>
        <dbReference type="ARBA" id="ARBA00023201"/>
    </source>
</evidence>
<proteinExistence type="inferred from homology"/>
<dbReference type="PANTHER" id="PTHR11690">
    <property type="entry name" value="AMILORIDE-SENSITIVE SODIUM CHANNEL-RELATED"/>
    <property type="match status" value="1"/>
</dbReference>
<dbReference type="Gene3D" id="2.60.470.10">
    <property type="entry name" value="Acid-sensing ion channels like domains"/>
    <property type="match status" value="1"/>
</dbReference>
<evidence type="ECO:0000256" key="11">
    <source>
        <dbReference type="ARBA" id="ARBA00023303"/>
    </source>
</evidence>
<evidence type="ECO:0000256" key="13">
    <source>
        <dbReference type="SAM" id="MobiDB-lite"/>
    </source>
</evidence>
<evidence type="ECO:0000256" key="12">
    <source>
        <dbReference type="RuleBase" id="RU000679"/>
    </source>
</evidence>
<gene>
    <name evidence="15" type="ORF">OFUS_LOCUS20910</name>
</gene>
<keyword evidence="8 14" id="KW-0472">Membrane</keyword>
<keyword evidence="3 12" id="KW-0894">Sodium channel</keyword>
<sequence>MALRELLKKGLEETTAHGLGRTVGQRHIVIRVWWSIACLASFGVIIWQCEKLFVKYYEYNVNVKIDMQYNSELDFPAVTICNLNQFRLSKLHIGGQEFGNEIQSLADSFLEHFPPPTQSSNQTTNGTSPIDGATTQLPNTTTAPPPSRKRKKRTTGDQRKAPDSGFTPSVDYNNAPWLAENSESLTYSTRQALAEAMSSLSQQQRIDMGHDANNLIQECSWNGKTCSPANFSGFNNAYFGNCFTFNHDDLPTVLSTSKTGPLYGLSLTLYVETNEYVPALTSAVGVRVLVHVPDKQPFPEDEGIDVHPGTKTSVGLKYIKVTRETYPYPSDCTDGSDIYLLYDKTYSIQACIRTCKQEAVIDECGCANALEEAPENETICKSDKLDCVNSVLEQFERKELTCTCPQSCLDQSFSMTVSSSVWPANSYGSTLLDAFGGRDGIPDFESVEKLRDNMIKLDIYYQELNEQTFKEEPAYLSENLLGDLGGQMGLWMGISVLTIAELIELVSTIIYTVCKKLRHPEKVHVKNDLPLVEKY</sequence>
<keyword evidence="11 12" id="KW-0407">Ion channel</keyword>
<keyword evidence="10 12" id="KW-0739">Sodium transport</keyword>
<keyword evidence="6" id="KW-0915">Sodium</keyword>
<dbReference type="FunFam" id="1.10.287.770:FF:000001">
    <property type="entry name" value="Acid-sensing ion channel subunit 1"/>
    <property type="match status" value="1"/>
</dbReference>
<accession>A0A8S4PR92</accession>
<evidence type="ECO:0000256" key="14">
    <source>
        <dbReference type="SAM" id="Phobius"/>
    </source>
</evidence>
<dbReference type="GO" id="GO:0015280">
    <property type="term" value="F:ligand-gated sodium channel activity"/>
    <property type="evidence" value="ECO:0007669"/>
    <property type="project" value="TreeGrafter"/>
</dbReference>
<evidence type="ECO:0000256" key="8">
    <source>
        <dbReference type="ARBA" id="ARBA00023136"/>
    </source>
</evidence>
<comment type="similarity">
    <text evidence="12">Belongs to the amiloride-sensitive sodium channel (TC 1.A.6) family.</text>
</comment>
<keyword evidence="16" id="KW-1185">Reference proteome</keyword>
<name>A0A8S4PR92_OWEFU</name>
<protein>
    <submittedName>
        <fullName evidence="15">Uncharacterized protein</fullName>
    </submittedName>
</protein>
<dbReference type="OrthoDB" id="6021021at2759"/>
<evidence type="ECO:0000256" key="2">
    <source>
        <dbReference type="ARBA" id="ARBA00022448"/>
    </source>
</evidence>
<dbReference type="AlphaFoldDB" id="A0A8S4PR92"/>
<dbReference type="PANTHER" id="PTHR11690:SF248">
    <property type="entry name" value="PICKPOCKET 17, ISOFORM A"/>
    <property type="match status" value="1"/>
</dbReference>
<evidence type="ECO:0000313" key="16">
    <source>
        <dbReference type="Proteomes" id="UP000749559"/>
    </source>
</evidence>
<feature type="compositionally biased region" description="Low complexity" evidence="13">
    <location>
        <begin position="118"/>
        <end position="128"/>
    </location>
</feature>
<dbReference type="InterPro" id="IPR001873">
    <property type="entry name" value="ENaC"/>
</dbReference>
<keyword evidence="9" id="KW-0325">Glycoprotein</keyword>
<evidence type="ECO:0000256" key="7">
    <source>
        <dbReference type="ARBA" id="ARBA00023065"/>
    </source>
</evidence>
<dbReference type="Proteomes" id="UP000749559">
    <property type="component" value="Unassembled WGS sequence"/>
</dbReference>
<evidence type="ECO:0000256" key="3">
    <source>
        <dbReference type="ARBA" id="ARBA00022461"/>
    </source>
</evidence>
<feature type="compositionally biased region" description="Polar residues" evidence="13">
    <location>
        <begin position="133"/>
        <end position="142"/>
    </location>
</feature>
<evidence type="ECO:0000256" key="5">
    <source>
        <dbReference type="ARBA" id="ARBA00022989"/>
    </source>
</evidence>
<evidence type="ECO:0000313" key="15">
    <source>
        <dbReference type="EMBL" id="CAH1796507.1"/>
    </source>
</evidence>
<keyword evidence="7 12" id="KW-0406">Ion transport</keyword>
<comment type="caution">
    <text evidence="15">The sequence shown here is derived from an EMBL/GenBank/DDBJ whole genome shotgun (WGS) entry which is preliminary data.</text>
</comment>
<keyword evidence="4 12" id="KW-0812">Transmembrane</keyword>
<evidence type="ECO:0000256" key="4">
    <source>
        <dbReference type="ARBA" id="ARBA00022692"/>
    </source>
</evidence>
<dbReference type="GO" id="GO:0005886">
    <property type="term" value="C:plasma membrane"/>
    <property type="evidence" value="ECO:0007669"/>
    <property type="project" value="TreeGrafter"/>
</dbReference>
<comment type="subcellular location">
    <subcellularLocation>
        <location evidence="1">Membrane</location>
        <topology evidence="1">Multi-pass membrane protein</topology>
    </subcellularLocation>
</comment>
<dbReference type="PROSITE" id="PS01206">
    <property type="entry name" value="ASC"/>
    <property type="match status" value="1"/>
</dbReference>
<feature type="region of interest" description="Disordered" evidence="13">
    <location>
        <begin position="110"/>
        <end position="172"/>
    </location>
</feature>